<dbReference type="AlphaFoldDB" id="D8S4S5"/>
<dbReference type="Proteomes" id="UP000001514">
    <property type="component" value="Unassembled WGS sequence"/>
</dbReference>
<dbReference type="HOGENOM" id="CLU_759518_0_0_1"/>
<dbReference type="EMBL" id="GL377602">
    <property type="protein sequence ID" value="EFJ20319.1"/>
    <property type="molecule type" value="Genomic_DNA"/>
</dbReference>
<keyword evidence="2" id="KW-1185">Reference proteome</keyword>
<dbReference type="InParanoid" id="D8S4S5"/>
<evidence type="ECO:0000313" key="1">
    <source>
        <dbReference type="EMBL" id="EFJ20319.1"/>
    </source>
</evidence>
<proteinExistence type="predicted"/>
<reference evidence="1 2" key="1">
    <citation type="journal article" date="2011" name="Science">
        <title>The Selaginella genome identifies genetic changes associated with the evolution of vascular plants.</title>
        <authorList>
            <person name="Banks J.A."/>
            <person name="Nishiyama T."/>
            <person name="Hasebe M."/>
            <person name="Bowman J.L."/>
            <person name="Gribskov M."/>
            <person name="dePamphilis C."/>
            <person name="Albert V.A."/>
            <person name="Aono N."/>
            <person name="Aoyama T."/>
            <person name="Ambrose B.A."/>
            <person name="Ashton N.W."/>
            <person name="Axtell M.J."/>
            <person name="Barker E."/>
            <person name="Barker M.S."/>
            <person name="Bennetzen J.L."/>
            <person name="Bonawitz N.D."/>
            <person name="Chapple C."/>
            <person name="Cheng C."/>
            <person name="Correa L.G."/>
            <person name="Dacre M."/>
            <person name="DeBarry J."/>
            <person name="Dreyer I."/>
            <person name="Elias M."/>
            <person name="Engstrom E.M."/>
            <person name="Estelle M."/>
            <person name="Feng L."/>
            <person name="Finet C."/>
            <person name="Floyd S.K."/>
            <person name="Frommer W.B."/>
            <person name="Fujita T."/>
            <person name="Gramzow L."/>
            <person name="Gutensohn M."/>
            <person name="Harholt J."/>
            <person name="Hattori M."/>
            <person name="Heyl A."/>
            <person name="Hirai T."/>
            <person name="Hiwatashi Y."/>
            <person name="Ishikawa M."/>
            <person name="Iwata M."/>
            <person name="Karol K.G."/>
            <person name="Koehler B."/>
            <person name="Kolukisaoglu U."/>
            <person name="Kubo M."/>
            <person name="Kurata T."/>
            <person name="Lalonde S."/>
            <person name="Li K."/>
            <person name="Li Y."/>
            <person name="Litt A."/>
            <person name="Lyons E."/>
            <person name="Manning G."/>
            <person name="Maruyama T."/>
            <person name="Michael T.P."/>
            <person name="Mikami K."/>
            <person name="Miyazaki S."/>
            <person name="Morinaga S."/>
            <person name="Murata T."/>
            <person name="Mueller-Roeber B."/>
            <person name="Nelson D.R."/>
            <person name="Obara M."/>
            <person name="Oguri Y."/>
            <person name="Olmstead R.G."/>
            <person name="Onodera N."/>
            <person name="Petersen B.L."/>
            <person name="Pils B."/>
            <person name="Prigge M."/>
            <person name="Rensing S.A."/>
            <person name="Riano-Pachon D.M."/>
            <person name="Roberts A.W."/>
            <person name="Sato Y."/>
            <person name="Scheller H.V."/>
            <person name="Schulz B."/>
            <person name="Schulz C."/>
            <person name="Shakirov E.V."/>
            <person name="Shibagaki N."/>
            <person name="Shinohara N."/>
            <person name="Shippen D.E."/>
            <person name="Soerensen I."/>
            <person name="Sotooka R."/>
            <person name="Sugimoto N."/>
            <person name="Sugita M."/>
            <person name="Sumikawa N."/>
            <person name="Tanurdzic M."/>
            <person name="Theissen G."/>
            <person name="Ulvskov P."/>
            <person name="Wakazuki S."/>
            <person name="Weng J.K."/>
            <person name="Willats W.W."/>
            <person name="Wipf D."/>
            <person name="Wolf P.G."/>
            <person name="Yang L."/>
            <person name="Zimmer A.D."/>
            <person name="Zhu Q."/>
            <person name="Mitros T."/>
            <person name="Hellsten U."/>
            <person name="Loque D."/>
            <person name="Otillar R."/>
            <person name="Salamov A."/>
            <person name="Schmutz J."/>
            <person name="Shapiro H."/>
            <person name="Lindquist E."/>
            <person name="Lucas S."/>
            <person name="Rokhsar D."/>
            <person name="Grigoriev I.V."/>
        </authorList>
    </citation>
    <scope>NUCLEOTIDE SEQUENCE [LARGE SCALE GENOMIC DNA]</scope>
</reference>
<dbReference type="Gramene" id="EFJ20319">
    <property type="protein sequence ID" value="EFJ20319"/>
    <property type="gene ID" value="SELMODRAFT_418131"/>
</dbReference>
<sequence>MMGIDHTRYSSHGNSILHIVAIQGLDAFSSKDKVKDLVNMSLDSTADMRKLEEDQKTYARRMFGWGKNTAMCKCLEPKLSVKKKAKQRHIAAFGHFALLTVLERERTSLCVWPEERCYSLKKLLETCVWQIQDDMQLKLSCNGTIILVQKEFPSLKDIRTKGIGQGGVLVGELGGRRLLLSFKAGVVASLSQLGCFEEIGISRGAAGSAFHGLQTTVFLDLLKFVCLFIMEASYVTDPAELRTVHGLLDIFWVEQHLCLAYVTIFVCFCRWMQLLLSSLFGWHLQYLTCNMVFTPLLQSACCYHWRRKTGELQPSVGSGLRLLLHVFFDFDVRIWYGGQSEADAKHNFQPNDTCEGFQQICLSWF</sequence>
<dbReference type="KEGG" id="smo:SELMODRAFT_418131"/>
<organism evidence="2">
    <name type="scientific">Selaginella moellendorffii</name>
    <name type="common">Spikemoss</name>
    <dbReference type="NCBI Taxonomy" id="88036"/>
    <lineage>
        <taxon>Eukaryota</taxon>
        <taxon>Viridiplantae</taxon>
        <taxon>Streptophyta</taxon>
        <taxon>Embryophyta</taxon>
        <taxon>Tracheophyta</taxon>
        <taxon>Lycopodiopsida</taxon>
        <taxon>Selaginellales</taxon>
        <taxon>Selaginellaceae</taxon>
        <taxon>Selaginella</taxon>
    </lineage>
</organism>
<evidence type="ECO:0000313" key="2">
    <source>
        <dbReference type="Proteomes" id="UP000001514"/>
    </source>
</evidence>
<name>D8S4S5_SELML</name>
<accession>D8S4S5</accession>
<gene>
    <name evidence="1" type="ORF">SELMODRAFT_418131</name>
</gene>
<protein>
    <submittedName>
        <fullName evidence="1">Uncharacterized protein</fullName>
    </submittedName>
</protein>